<dbReference type="AlphaFoldDB" id="A0A537JM46"/>
<sequence length="80" mass="8745">MEIDLERAKRAIALFGSAIDDIRRAVRPGRPGTVRVHTEDRVIELPLTWAAAGFAALAVATVLTSVPLRREREEEPLGIG</sequence>
<evidence type="ECO:0000313" key="2">
    <source>
        <dbReference type="EMBL" id="TMI84631.1"/>
    </source>
</evidence>
<evidence type="ECO:0000256" key="1">
    <source>
        <dbReference type="SAM" id="Phobius"/>
    </source>
</evidence>
<dbReference type="Proteomes" id="UP000320048">
    <property type="component" value="Unassembled WGS sequence"/>
</dbReference>
<dbReference type="EMBL" id="VBAO01000023">
    <property type="protein sequence ID" value="TMI84631.1"/>
    <property type="molecule type" value="Genomic_DNA"/>
</dbReference>
<keyword evidence="1" id="KW-0472">Membrane</keyword>
<accession>A0A537JM46</accession>
<proteinExistence type="predicted"/>
<name>A0A537JM46_9BACT</name>
<feature type="transmembrane region" description="Helical" evidence="1">
    <location>
        <begin position="47"/>
        <end position="68"/>
    </location>
</feature>
<comment type="caution">
    <text evidence="2">The sequence shown here is derived from an EMBL/GenBank/DDBJ whole genome shotgun (WGS) entry which is preliminary data.</text>
</comment>
<evidence type="ECO:0000313" key="3">
    <source>
        <dbReference type="Proteomes" id="UP000320048"/>
    </source>
</evidence>
<organism evidence="2 3">
    <name type="scientific">Candidatus Segetimicrobium genomatis</name>
    <dbReference type="NCBI Taxonomy" id="2569760"/>
    <lineage>
        <taxon>Bacteria</taxon>
        <taxon>Bacillati</taxon>
        <taxon>Candidatus Sysuimicrobiota</taxon>
        <taxon>Candidatus Sysuimicrobiia</taxon>
        <taxon>Candidatus Sysuimicrobiales</taxon>
        <taxon>Candidatus Segetimicrobiaceae</taxon>
        <taxon>Candidatus Segetimicrobium</taxon>
    </lineage>
</organism>
<gene>
    <name evidence="2" type="ORF">E6H04_00955</name>
</gene>
<protein>
    <recommendedName>
        <fullName evidence="4">DUF4342 domain-containing protein</fullName>
    </recommendedName>
</protein>
<reference evidence="2 3" key="1">
    <citation type="journal article" date="2019" name="Nat. Microbiol.">
        <title>Mediterranean grassland soil C-N compound turnover is dependent on rainfall and depth, and is mediated by genomically divergent microorganisms.</title>
        <authorList>
            <person name="Diamond S."/>
            <person name="Andeer P.F."/>
            <person name="Li Z."/>
            <person name="Crits-Christoph A."/>
            <person name="Burstein D."/>
            <person name="Anantharaman K."/>
            <person name="Lane K.R."/>
            <person name="Thomas B.C."/>
            <person name="Pan C."/>
            <person name="Northen T.R."/>
            <person name="Banfield J.F."/>
        </authorList>
    </citation>
    <scope>NUCLEOTIDE SEQUENCE [LARGE SCALE GENOMIC DNA]</scope>
    <source>
        <strain evidence="2">NP_7</strain>
    </source>
</reference>
<keyword evidence="1" id="KW-1133">Transmembrane helix</keyword>
<keyword evidence="1" id="KW-0812">Transmembrane</keyword>
<evidence type="ECO:0008006" key="4">
    <source>
        <dbReference type="Google" id="ProtNLM"/>
    </source>
</evidence>